<feature type="chain" id="PRO_5019281759" evidence="10">
    <location>
        <begin position="21"/>
        <end position="786"/>
    </location>
</feature>
<keyword evidence="3" id="KW-1003">Cell membrane</keyword>
<keyword evidence="7 9" id="KW-0472">Membrane</keyword>
<dbReference type="InterPro" id="IPR050549">
    <property type="entry name" value="MFS_Trehalose_Transporter"/>
</dbReference>
<evidence type="ECO:0000256" key="2">
    <source>
        <dbReference type="ARBA" id="ARBA00022448"/>
    </source>
</evidence>
<feature type="transmembrane region" description="Helical" evidence="9">
    <location>
        <begin position="645"/>
        <end position="667"/>
    </location>
</feature>
<feature type="transmembrane region" description="Helical" evidence="9">
    <location>
        <begin position="679"/>
        <end position="703"/>
    </location>
</feature>
<dbReference type="InterPro" id="IPR005828">
    <property type="entry name" value="MFS_sugar_transport-like"/>
</dbReference>
<reference evidence="12 13" key="2">
    <citation type="submission" date="2019-01" db="EMBL/GenBank/DDBJ databases">
        <title>The decoding of complex shrimp genome reveals the adaptation for benthos swimmer, frequently molting mechanism and breeding impact on genome.</title>
        <authorList>
            <person name="Sun Y."/>
            <person name="Gao Y."/>
            <person name="Yu Y."/>
        </authorList>
    </citation>
    <scope>NUCLEOTIDE SEQUENCE [LARGE SCALE GENOMIC DNA]</scope>
    <source>
        <tissue evidence="12">Muscle</tissue>
    </source>
</reference>
<dbReference type="SUPFAM" id="SSF103473">
    <property type="entry name" value="MFS general substrate transporter"/>
    <property type="match status" value="1"/>
</dbReference>
<feature type="transmembrane region" description="Helical" evidence="9">
    <location>
        <begin position="494"/>
        <end position="516"/>
    </location>
</feature>
<feature type="compositionally biased region" description="Basic and acidic residues" evidence="8">
    <location>
        <begin position="307"/>
        <end position="333"/>
    </location>
</feature>
<keyword evidence="13" id="KW-1185">Reference proteome</keyword>
<comment type="caution">
    <text evidence="12">The sequence shown here is derived from an EMBL/GenBank/DDBJ whole genome shotgun (WGS) entry which is preliminary data.</text>
</comment>
<gene>
    <name evidence="12" type="ORF">C7M84_007811</name>
</gene>
<dbReference type="PROSITE" id="PS00216">
    <property type="entry name" value="SUGAR_TRANSPORT_1"/>
    <property type="match status" value="1"/>
</dbReference>
<feature type="transmembrane region" description="Helical" evidence="9">
    <location>
        <begin position="383"/>
        <end position="404"/>
    </location>
</feature>
<dbReference type="EMBL" id="QCYY01001998">
    <property type="protein sequence ID" value="ROT73733.1"/>
    <property type="molecule type" value="Genomic_DNA"/>
</dbReference>
<evidence type="ECO:0000256" key="1">
    <source>
        <dbReference type="ARBA" id="ARBA00004651"/>
    </source>
</evidence>
<feature type="region of interest" description="Disordered" evidence="8">
    <location>
        <begin position="300"/>
        <end position="333"/>
    </location>
</feature>
<dbReference type="InterPro" id="IPR005829">
    <property type="entry name" value="Sugar_transporter_CS"/>
</dbReference>
<feature type="transmembrane region" description="Helical" evidence="9">
    <location>
        <begin position="746"/>
        <end position="763"/>
    </location>
</feature>
<evidence type="ECO:0000256" key="6">
    <source>
        <dbReference type="ARBA" id="ARBA00022989"/>
    </source>
</evidence>
<name>A0A423TB63_PENVA</name>
<dbReference type="PANTHER" id="PTHR48021">
    <property type="match status" value="1"/>
</dbReference>
<evidence type="ECO:0000256" key="3">
    <source>
        <dbReference type="ARBA" id="ARBA00022475"/>
    </source>
</evidence>
<comment type="subcellular location">
    <subcellularLocation>
        <location evidence="1">Cell membrane</location>
        <topology evidence="1">Multi-pass membrane protein</topology>
    </subcellularLocation>
</comment>
<evidence type="ECO:0000256" key="4">
    <source>
        <dbReference type="ARBA" id="ARBA00022597"/>
    </source>
</evidence>
<keyword evidence="6 9" id="KW-1133">Transmembrane helix</keyword>
<dbReference type="FunFam" id="1.20.1250.20:FF:000218">
    <property type="entry name" value="facilitated trehalose transporter Tret1"/>
    <property type="match status" value="1"/>
</dbReference>
<dbReference type="PROSITE" id="PS00217">
    <property type="entry name" value="SUGAR_TRANSPORT_2"/>
    <property type="match status" value="1"/>
</dbReference>
<evidence type="ECO:0000256" key="5">
    <source>
        <dbReference type="ARBA" id="ARBA00022692"/>
    </source>
</evidence>
<feature type="transmembrane region" description="Helical" evidence="9">
    <location>
        <begin position="715"/>
        <end position="734"/>
    </location>
</feature>
<dbReference type="Proteomes" id="UP000283509">
    <property type="component" value="Unassembled WGS sequence"/>
</dbReference>
<protein>
    <submittedName>
        <fullName evidence="12">Putative facilitated trehalose transporter Tret1 isoform X1</fullName>
    </submittedName>
</protein>
<keyword evidence="10" id="KW-0732">Signal</keyword>
<feature type="transmembrane region" description="Helical" evidence="9">
    <location>
        <begin position="468"/>
        <end position="488"/>
    </location>
</feature>
<dbReference type="GO" id="GO:0022857">
    <property type="term" value="F:transmembrane transporter activity"/>
    <property type="evidence" value="ECO:0007669"/>
    <property type="project" value="InterPro"/>
</dbReference>
<dbReference type="Gene3D" id="1.20.1250.20">
    <property type="entry name" value="MFS general substrate transporter like domains"/>
    <property type="match status" value="1"/>
</dbReference>
<evidence type="ECO:0000313" key="13">
    <source>
        <dbReference type="Proteomes" id="UP000283509"/>
    </source>
</evidence>
<sequence>MARLRLLIALLHAFCFCCDSAIVGEENHESCFASESVLKCDFIESTQDVRVDERVNKFQTVLVMNAGQLLLHPSVCTSVSLYHIGSVMFTSTSQRAANCSGKALHLHNVTVDQIPPYLEMISLENSRLTGTFLSQPHLKKVKVVNSWLRHFDLDTAMSGTSEVRLHRTNITTLNKLHMAGRSKLFMTDSMVQKVSENAMNFMEHTSIESVSCPRKQRPEALAHPVFLGISLGLGISSESSCYTGMFFSFCQRECRPADSTSSTIKLWPQVLVALTASLAHLSLGTVLAYPAIAVPQLTEPLLPDPSQDPHKTGAGDQNQRDKTTLQETYDQSRVRESPPLVLLLDNSTASLDRLNYTLARPEAPLSREPRAPEVWLSHSQATWFASVHTTGGIVGSVVCGPLVSMVGQRRAILITSPFILASWLTIWATSVFSLLVSARLVLGICIGVTGTAAQVYNVEIAHESVRGCLTCLTDFFVGLGLLFTYALGMTGLGWQWTAFTLGLVITLPLTLGIAMFPDSPRWLATKGRREDARKALSFLRGSNYDVASELENIMKAGNGGSKTTLGQQVRSLENPVVYMPFLTTWGLFIFTQFSGPYVMYSYTISIFQAAKVDVSAYLASVLVGVARVVGSVVGLVVVERAGRRPAMMVGGLAASLSLCCLGLYFFLQKGHGGFPFGQWFPLASIISYTFIVGATISPIPFLLSSELLPLSFRSLGSAVSKTVFFIASMVTTFSFPTLKENLGPDVVFWLYAVSALLLVLLVWRKLPETKGRSLEEIEEYYKGIYT</sequence>
<dbReference type="PROSITE" id="PS50850">
    <property type="entry name" value="MFS"/>
    <property type="match status" value="1"/>
</dbReference>
<keyword evidence="4" id="KW-0762">Sugar transport</keyword>
<dbReference type="Pfam" id="PF00083">
    <property type="entry name" value="Sugar_tr"/>
    <property type="match status" value="1"/>
</dbReference>
<feature type="signal peptide" evidence="10">
    <location>
        <begin position="1"/>
        <end position="20"/>
    </location>
</feature>
<keyword evidence="5 9" id="KW-0812">Transmembrane</keyword>
<evidence type="ECO:0000256" key="9">
    <source>
        <dbReference type="SAM" id="Phobius"/>
    </source>
</evidence>
<evidence type="ECO:0000256" key="10">
    <source>
        <dbReference type="SAM" id="SignalP"/>
    </source>
</evidence>
<reference evidence="12 13" key="1">
    <citation type="submission" date="2018-04" db="EMBL/GenBank/DDBJ databases">
        <authorList>
            <person name="Zhang X."/>
            <person name="Yuan J."/>
            <person name="Li F."/>
            <person name="Xiang J."/>
        </authorList>
    </citation>
    <scope>NUCLEOTIDE SEQUENCE [LARGE SCALE GENOMIC DNA]</scope>
    <source>
        <tissue evidence="12">Muscle</tissue>
    </source>
</reference>
<feature type="transmembrane region" description="Helical" evidence="9">
    <location>
        <begin position="614"/>
        <end position="638"/>
    </location>
</feature>
<dbReference type="InterPro" id="IPR036259">
    <property type="entry name" value="MFS_trans_sf"/>
</dbReference>
<proteinExistence type="predicted"/>
<evidence type="ECO:0000256" key="8">
    <source>
        <dbReference type="SAM" id="MobiDB-lite"/>
    </source>
</evidence>
<evidence type="ECO:0000256" key="7">
    <source>
        <dbReference type="ARBA" id="ARBA00023136"/>
    </source>
</evidence>
<keyword evidence="2" id="KW-0813">Transport</keyword>
<accession>A0A423TB63</accession>
<organism evidence="12 13">
    <name type="scientific">Penaeus vannamei</name>
    <name type="common">Whiteleg shrimp</name>
    <name type="synonym">Litopenaeus vannamei</name>
    <dbReference type="NCBI Taxonomy" id="6689"/>
    <lineage>
        <taxon>Eukaryota</taxon>
        <taxon>Metazoa</taxon>
        <taxon>Ecdysozoa</taxon>
        <taxon>Arthropoda</taxon>
        <taxon>Crustacea</taxon>
        <taxon>Multicrustacea</taxon>
        <taxon>Malacostraca</taxon>
        <taxon>Eumalacostraca</taxon>
        <taxon>Eucarida</taxon>
        <taxon>Decapoda</taxon>
        <taxon>Dendrobranchiata</taxon>
        <taxon>Penaeoidea</taxon>
        <taxon>Penaeidae</taxon>
        <taxon>Penaeus</taxon>
    </lineage>
</organism>
<evidence type="ECO:0000313" key="12">
    <source>
        <dbReference type="EMBL" id="ROT73733.1"/>
    </source>
</evidence>
<dbReference type="PANTHER" id="PTHR48021:SF89">
    <property type="entry name" value="FI02132P-RELATED"/>
    <property type="match status" value="1"/>
</dbReference>
<dbReference type="OrthoDB" id="6353768at2759"/>
<feature type="transmembrane region" description="Helical" evidence="9">
    <location>
        <begin position="436"/>
        <end position="456"/>
    </location>
</feature>
<dbReference type="InterPro" id="IPR020846">
    <property type="entry name" value="MFS_dom"/>
</dbReference>
<evidence type="ECO:0000259" key="11">
    <source>
        <dbReference type="PROSITE" id="PS50850"/>
    </source>
</evidence>
<dbReference type="AlphaFoldDB" id="A0A423TB63"/>
<dbReference type="GO" id="GO:0005886">
    <property type="term" value="C:plasma membrane"/>
    <property type="evidence" value="ECO:0007669"/>
    <property type="project" value="UniProtKB-SubCell"/>
</dbReference>
<feature type="domain" description="Major facilitator superfamily (MFS) profile" evidence="11">
    <location>
        <begin position="341"/>
        <end position="770"/>
    </location>
</feature>
<feature type="transmembrane region" description="Helical" evidence="9">
    <location>
        <begin position="411"/>
        <end position="430"/>
    </location>
</feature>